<reference evidence="3" key="1">
    <citation type="submission" date="2014-01" db="EMBL/GenBank/DDBJ databases">
        <title>The Genome Sequence of Anopheles farauti FAR1 (V2).</title>
        <authorList>
            <consortium name="The Broad Institute Genomics Platform"/>
            <person name="Neafsey D.E."/>
            <person name="Besansky N."/>
            <person name="Howell P."/>
            <person name="Walton C."/>
            <person name="Young S.K."/>
            <person name="Zeng Q."/>
            <person name="Gargeya S."/>
            <person name="Fitzgerald M."/>
            <person name="Haas B."/>
            <person name="Abouelleil A."/>
            <person name="Allen A.W."/>
            <person name="Alvarado L."/>
            <person name="Arachchi H.M."/>
            <person name="Berlin A.M."/>
            <person name="Chapman S.B."/>
            <person name="Gainer-Dewar J."/>
            <person name="Goldberg J."/>
            <person name="Griggs A."/>
            <person name="Gujja S."/>
            <person name="Hansen M."/>
            <person name="Howarth C."/>
            <person name="Imamovic A."/>
            <person name="Ireland A."/>
            <person name="Larimer J."/>
            <person name="McCowan C."/>
            <person name="Murphy C."/>
            <person name="Pearson M."/>
            <person name="Poon T.W."/>
            <person name="Priest M."/>
            <person name="Roberts A."/>
            <person name="Saif S."/>
            <person name="Shea T."/>
            <person name="Sisk P."/>
            <person name="Sykes S."/>
            <person name="Wortman J."/>
            <person name="Nusbaum C."/>
            <person name="Birren B."/>
        </authorList>
    </citation>
    <scope>NUCLEOTIDE SEQUENCE [LARGE SCALE GENOMIC DNA]</scope>
    <source>
        <strain evidence="3">FAR1</strain>
    </source>
</reference>
<evidence type="ECO:0000256" key="1">
    <source>
        <dbReference type="SAM" id="MobiDB-lite"/>
    </source>
</evidence>
<feature type="compositionally biased region" description="Basic and acidic residues" evidence="1">
    <location>
        <begin position="62"/>
        <end position="77"/>
    </location>
</feature>
<dbReference type="VEuPathDB" id="VectorBase:AFAF013140"/>
<proteinExistence type="predicted"/>
<feature type="region of interest" description="Disordered" evidence="1">
    <location>
        <begin position="54"/>
        <end position="96"/>
    </location>
</feature>
<dbReference type="EnsemblMetazoa" id="AFAF013140-RA">
    <property type="protein sequence ID" value="AFAF013140-PA"/>
    <property type="gene ID" value="AFAF013140"/>
</dbReference>
<evidence type="ECO:0000313" key="3">
    <source>
        <dbReference type="Proteomes" id="UP000075886"/>
    </source>
</evidence>
<evidence type="ECO:0000313" key="2">
    <source>
        <dbReference type="EnsemblMetazoa" id="AFAF013140-PA"/>
    </source>
</evidence>
<sequence length="152" mass="16520">MLQQQECSAIVRDGVFWHTLVTLPLLARIRKRHTVARRRVENVLIADAHGVPSRIGTPLHTPPDRKAIAGRRSESGVDRSSSMDDPSSEPGDIGGLCGAPSSLKQADSRLLEVAYCLPHSVHVYLALASSAVFGSAIFFFERPSLTKNASYV</sequence>
<dbReference type="EMBL" id="AXCN02000573">
    <property type="status" value="NOT_ANNOTATED_CDS"/>
    <property type="molecule type" value="Genomic_DNA"/>
</dbReference>
<keyword evidence="3" id="KW-1185">Reference proteome</keyword>
<name>A0A182QMF9_9DIPT</name>
<organism evidence="2 3">
    <name type="scientific">Anopheles farauti</name>
    <dbReference type="NCBI Taxonomy" id="69004"/>
    <lineage>
        <taxon>Eukaryota</taxon>
        <taxon>Metazoa</taxon>
        <taxon>Ecdysozoa</taxon>
        <taxon>Arthropoda</taxon>
        <taxon>Hexapoda</taxon>
        <taxon>Insecta</taxon>
        <taxon>Pterygota</taxon>
        <taxon>Neoptera</taxon>
        <taxon>Endopterygota</taxon>
        <taxon>Diptera</taxon>
        <taxon>Nematocera</taxon>
        <taxon>Culicoidea</taxon>
        <taxon>Culicidae</taxon>
        <taxon>Anophelinae</taxon>
        <taxon>Anopheles</taxon>
    </lineage>
</organism>
<dbReference type="AlphaFoldDB" id="A0A182QMF9"/>
<dbReference type="Proteomes" id="UP000075886">
    <property type="component" value="Unassembled WGS sequence"/>
</dbReference>
<accession>A0A182QMF9</accession>
<reference evidence="2" key="2">
    <citation type="submission" date="2020-05" db="UniProtKB">
        <authorList>
            <consortium name="EnsemblMetazoa"/>
        </authorList>
    </citation>
    <scope>IDENTIFICATION</scope>
    <source>
        <strain evidence="2">FAR1</strain>
    </source>
</reference>
<protein>
    <submittedName>
        <fullName evidence="2">Uncharacterized protein</fullName>
    </submittedName>
</protein>